<protein>
    <recommendedName>
        <fullName evidence="3">DUF3447 domain-containing protein</fullName>
    </recommendedName>
</protein>
<dbReference type="PANTHER" id="PTHR24159">
    <property type="match status" value="1"/>
</dbReference>
<keyword evidence="2" id="KW-1185">Reference proteome</keyword>
<proteinExistence type="predicted"/>
<reference evidence="1 2" key="1">
    <citation type="submission" date="2024-04" db="EMBL/GenBank/DDBJ databases">
        <title>Tritrichomonas musculus Genome.</title>
        <authorList>
            <person name="Alves-Ferreira E."/>
            <person name="Grigg M."/>
            <person name="Lorenzi H."/>
            <person name="Galac M."/>
        </authorList>
    </citation>
    <scope>NUCLEOTIDE SEQUENCE [LARGE SCALE GENOMIC DNA]</scope>
    <source>
        <strain evidence="1 2">EAF2021</strain>
    </source>
</reference>
<sequence length="265" mass="31798">MNNKYLLLILFQKGIISVDESISNLIYQTHNYHFFYTEIKPFLSIEKIRIIENELLSIDSNVFDNYEEKKQNGENETYICTLIRNDSIQEFVRYVNLTKFPISSQIKPSIFETNEFLIENEPTLIEYAAFFGSFKIFTYLKSKLNEIPKNLFLYSIHSNSSKMIHVFEDNNIEICSSFTDNLIESIKCHHNSIADYLENKRDQSLEVDEEAVIENAFNSYNYFFFPEKFDQPYIFYYFYHFEYFEIVDFILKSKEEEIKKELIQK</sequence>
<comment type="caution">
    <text evidence="1">The sequence shown here is derived from an EMBL/GenBank/DDBJ whole genome shotgun (WGS) entry which is preliminary data.</text>
</comment>
<evidence type="ECO:0000313" key="1">
    <source>
        <dbReference type="EMBL" id="KAK8871777.1"/>
    </source>
</evidence>
<evidence type="ECO:0008006" key="3">
    <source>
        <dbReference type="Google" id="ProtNLM"/>
    </source>
</evidence>
<evidence type="ECO:0000313" key="2">
    <source>
        <dbReference type="Proteomes" id="UP001470230"/>
    </source>
</evidence>
<dbReference type="Proteomes" id="UP001470230">
    <property type="component" value="Unassembled WGS sequence"/>
</dbReference>
<organism evidence="1 2">
    <name type="scientific">Tritrichomonas musculus</name>
    <dbReference type="NCBI Taxonomy" id="1915356"/>
    <lineage>
        <taxon>Eukaryota</taxon>
        <taxon>Metamonada</taxon>
        <taxon>Parabasalia</taxon>
        <taxon>Tritrichomonadida</taxon>
        <taxon>Tritrichomonadidae</taxon>
        <taxon>Tritrichomonas</taxon>
    </lineage>
</organism>
<gene>
    <name evidence="1" type="ORF">M9Y10_007518</name>
</gene>
<dbReference type="EMBL" id="JAPFFF010000013">
    <property type="protein sequence ID" value="KAK8871777.1"/>
    <property type="molecule type" value="Genomic_DNA"/>
</dbReference>
<name>A0ABR2J3C6_9EUKA</name>
<dbReference type="PANTHER" id="PTHR24159:SF5">
    <property type="entry name" value="ANK_REP_REGION DOMAIN-CONTAINING PROTEIN"/>
    <property type="match status" value="1"/>
</dbReference>
<accession>A0ABR2J3C6</accession>